<evidence type="ECO:0000256" key="3">
    <source>
        <dbReference type="PROSITE-ProRule" id="PRU00261"/>
    </source>
</evidence>
<sequence length="321" mass="31448">MVRFTALLALVAIAAPTFVLAQGACSATSPCAAGQCCSKWGYCGVGADFCGDGCQGGACSGGTPGQCGPNAPCAGNLCCSQYGFCGNTAEFCGTGCQNGPCTGAPKPPTSTATTTGPTPTATLPNGACDATHACAGNLCCSQHGFCGNTAEFCGTGCQNGPCTGGPKPPTSSTTTTTSTVPTQTNVSTDGKCNANTICPDNLCCSQYGYCGNTAEFCGTGCQNGPCTGAPKPPTSTTTPSVPTTTNVSTDGSCDANKVCPAGQCCSQYGYCGTTPEFCGAGNGGTVPPVVSTDGKCGNNVICPSGQCCSKWGYCGYGAGYC</sequence>
<dbReference type="InterPro" id="IPR001002">
    <property type="entry name" value="Chitin-bd_1"/>
</dbReference>
<dbReference type="InterPro" id="IPR036861">
    <property type="entry name" value="Endochitinase-like_sf"/>
</dbReference>
<reference evidence="6" key="1">
    <citation type="submission" date="2022-07" db="EMBL/GenBank/DDBJ databases">
        <title>Phylogenomic reconstructions and comparative analyses of Kickxellomycotina fungi.</title>
        <authorList>
            <person name="Reynolds N.K."/>
            <person name="Stajich J.E."/>
            <person name="Barry K."/>
            <person name="Grigoriev I.V."/>
            <person name="Crous P."/>
            <person name="Smith M.E."/>
        </authorList>
    </citation>
    <scope>NUCLEOTIDE SEQUENCE</scope>
    <source>
        <strain evidence="6">RSA 861</strain>
    </source>
</reference>
<comment type="caution">
    <text evidence="3">Lacks conserved residue(s) required for the propagation of feature annotation.</text>
</comment>
<feature type="signal peptide" evidence="4">
    <location>
        <begin position="1"/>
        <end position="21"/>
    </location>
</feature>
<feature type="disulfide bond" evidence="3">
    <location>
        <begin position="78"/>
        <end position="92"/>
    </location>
</feature>
<dbReference type="SMART" id="SM00270">
    <property type="entry name" value="ChtBD1"/>
    <property type="match status" value="6"/>
</dbReference>
<evidence type="ECO:0000256" key="2">
    <source>
        <dbReference type="ARBA" id="ARBA00023157"/>
    </source>
</evidence>
<feature type="disulfide bond" evidence="3">
    <location>
        <begin position="31"/>
        <end position="43"/>
    </location>
</feature>
<feature type="domain" description="Chitin-binding type-1" evidence="5">
    <location>
        <begin position="22"/>
        <end position="61"/>
    </location>
</feature>
<feature type="chain" id="PRO_5040855567" description="Chitin-binding type-1 domain-containing protein" evidence="4">
    <location>
        <begin position="22"/>
        <end position="321"/>
    </location>
</feature>
<dbReference type="CDD" id="cd00035">
    <property type="entry name" value="ChtBD1"/>
    <property type="match status" value="2"/>
</dbReference>
<dbReference type="PANTHER" id="PTHR47849:SF8">
    <property type="entry name" value="LECTIN"/>
    <property type="match status" value="1"/>
</dbReference>
<dbReference type="Gene3D" id="3.30.60.10">
    <property type="entry name" value="Endochitinase-like"/>
    <property type="match status" value="6"/>
</dbReference>
<feature type="disulfide bond" evidence="3">
    <location>
        <begin position="264"/>
        <end position="278"/>
    </location>
</feature>
<dbReference type="InterPro" id="IPR018371">
    <property type="entry name" value="Chitin-binding_1_CS"/>
</dbReference>
<evidence type="ECO:0000259" key="5">
    <source>
        <dbReference type="PROSITE" id="PS50941"/>
    </source>
</evidence>
<dbReference type="Pfam" id="PF00187">
    <property type="entry name" value="Chitin_bind_1"/>
    <property type="match status" value="5"/>
</dbReference>
<keyword evidence="1 3" id="KW-0147">Chitin-binding</keyword>
<dbReference type="FunFam" id="3.30.60.10:FF:000006">
    <property type="entry name" value="Agglutinin isolectin 1"/>
    <property type="match status" value="1"/>
</dbReference>
<feature type="disulfide bond" evidence="3">
    <location>
        <begin position="134"/>
        <end position="146"/>
    </location>
</feature>
<keyword evidence="7" id="KW-1185">Reference proteome</keyword>
<organism evidence="6 7">
    <name type="scientific">Tieghemiomyces parasiticus</name>
    <dbReference type="NCBI Taxonomy" id="78921"/>
    <lineage>
        <taxon>Eukaryota</taxon>
        <taxon>Fungi</taxon>
        <taxon>Fungi incertae sedis</taxon>
        <taxon>Zoopagomycota</taxon>
        <taxon>Kickxellomycotina</taxon>
        <taxon>Dimargaritomycetes</taxon>
        <taxon>Dimargaritales</taxon>
        <taxon>Dimargaritaceae</taxon>
        <taxon>Tieghemiomyces</taxon>
    </lineage>
</organism>
<feature type="domain" description="Chitin-binding type-1" evidence="5">
    <location>
        <begin position="189"/>
        <end position="228"/>
    </location>
</feature>
<gene>
    <name evidence="6" type="ORF">IWQ60_002874</name>
</gene>
<feature type="disulfide bond" evidence="3">
    <location>
        <begin position="198"/>
        <end position="210"/>
    </location>
</feature>
<feature type="disulfide bond" evidence="3">
    <location>
        <begin position="139"/>
        <end position="153"/>
    </location>
</feature>
<feature type="disulfide bond" evidence="3">
    <location>
        <begin position="203"/>
        <end position="217"/>
    </location>
</feature>
<dbReference type="PANTHER" id="PTHR47849">
    <property type="entry name" value="CHITIN-BINDING LECTIN 1"/>
    <property type="match status" value="1"/>
</dbReference>
<dbReference type="Proteomes" id="UP001150569">
    <property type="component" value="Unassembled WGS sequence"/>
</dbReference>
<protein>
    <recommendedName>
        <fullName evidence="5">Chitin-binding type-1 domain-containing protein</fullName>
    </recommendedName>
</protein>
<dbReference type="OrthoDB" id="1193027at2759"/>
<dbReference type="SUPFAM" id="SSF57016">
    <property type="entry name" value="Plant lectins/antimicrobial peptides"/>
    <property type="match status" value="6"/>
</dbReference>
<accession>A0A9W8AGM1</accession>
<dbReference type="PRINTS" id="PR00451">
    <property type="entry name" value="CHITINBINDNG"/>
</dbReference>
<feature type="domain" description="Chitin-binding type-1" evidence="5">
    <location>
        <begin position="64"/>
        <end position="103"/>
    </location>
</feature>
<name>A0A9W8AGM1_9FUNG</name>
<dbReference type="PROSITE" id="PS50941">
    <property type="entry name" value="CHIT_BIND_I_2"/>
    <property type="match status" value="5"/>
</dbReference>
<evidence type="ECO:0000313" key="7">
    <source>
        <dbReference type="Proteomes" id="UP001150569"/>
    </source>
</evidence>
<feature type="disulfide bond" evidence="3">
    <location>
        <begin position="36"/>
        <end position="50"/>
    </location>
</feature>
<comment type="caution">
    <text evidence="6">The sequence shown here is derived from an EMBL/GenBank/DDBJ whole genome shotgun (WGS) entry which is preliminary data.</text>
</comment>
<dbReference type="GO" id="GO:0008061">
    <property type="term" value="F:chitin binding"/>
    <property type="evidence" value="ECO:0007669"/>
    <property type="project" value="UniProtKB-UniRule"/>
</dbReference>
<evidence type="ECO:0000313" key="6">
    <source>
        <dbReference type="EMBL" id="KAJ1927487.1"/>
    </source>
</evidence>
<dbReference type="PROSITE" id="PS00026">
    <property type="entry name" value="CHIT_BIND_I_1"/>
    <property type="match status" value="4"/>
</dbReference>
<proteinExistence type="predicted"/>
<evidence type="ECO:0000256" key="4">
    <source>
        <dbReference type="SAM" id="SignalP"/>
    </source>
</evidence>
<keyword evidence="4" id="KW-0732">Signal</keyword>
<dbReference type="AlphaFoldDB" id="A0A9W8AGM1"/>
<feature type="disulfide bond" evidence="3">
    <location>
        <begin position="259"/>
        <end position="271"/>
    </location>
</feature>
<dbReference type="EMBL" id="JANBPT010000115">
    <property type="protein sequence ID" value="KAJ1927487.1"/>
    <property type="molecule type" value="Genomic_DNA"/>
</dbReference>
<feature type="domain" description="Chitin-binding type-1" evidence="5">
    <location>
        <begin position="125"/>
        <end position="164"/>
    </location>
</feature>
<keyword evidence="2 3" id="KW-1015">Disulfide bond</keyword>
<feature type="domain" description="Chitin-binding type-1" evidence="5">
    <location>
        <begin position="250"/>
        <end position="309"/>
    </location>
</feature>
<feature type="disulfide bond" evidence="3">
    <location>
        <begin position="73"/>
        <end position="85"/>
    </location>
</feature>
<evidence type="ECO:0000256" key="1">
    <source>
        <dbReference type="ARBA" id="ARBA00022669"/>
    </source>
</evidence>